<feature type="domain" description="D-isomer specific 2-hydroxyacid dehydrogenase catalytic" evidence="5">
    <location>
        <begin position="22"/>
        <end position="317"/>
    </location>
</feature>
<evidence type="ECO:0000259" key="5">
    <source>
        <dbReference type="Pfam" id="PF00389"/>
    </source>
</evidence>
<dbReference type="Pfam" id="PF00389">
    <property type="entry name" value="2-Hacid_dh"/>
    <property type="match status" value="1"/>
</dbReference>
<evidence type="ECO:0000313" key="8">
    <source>
        <dbReference type="Proteomes" id="UP001481677"/>
    </source>
</evidence>
<dbReference type="InterPro" id="IPR050418">
    <property type="entry name" value="D-iso_2-hydroxyacid_DH_PdxB"/>
</dbReference>
<dbReference type="CDD" id="cd12162">
    <property type="entry name" value="2-Hacid_dh_4"/>
    <property type="match status" value="1"/>
</dbReference>
<dbReference type="Proteomes" id="UP001481677">
    <property type="component" value="Unassembled WGS sequence"/>
</dbReference>
<organism evidence="7 8">
    <name type="scientific">Paraburkholderia azotifigens</name>
    <dbReference type="NCBI Taxonomy" id="2057004"/>
    <lineage>
        <taxon>Bacteria</taxon>
        <taxon>Pseudomonadati</taxon>
        <taxon>Pseudomonadota</taxon>
        <taxon>Betaproteobacteria</taxon>
        <taxon>Burkholderiales</taxon>
        <taxon>Burkholderiaceae</taxon>
        <taxon>Paraburkholderia</taxon>
    </lineage>
</organism>
<keyword evidence="2 4" id="KW-0560">Oxidoreductase</keyword>
<dbReference type="InterPro" id="IPR029753">
    <property type="entry name" value="D-isomer_DH_CS"/>
</dbReference>
<dbReference type="EMBL" id="JAZHGA010000001">
    <property type="protein sequence ID" value="MEM5338394.1"/>
    <property type="molecule type" value="Genomic_DNA"/>
</dbReference>
<comment type="caution">
    <text evidence="7">The sequence shown here is derived from an EMBL/GenBank/DDBJ whole genome shotgun (WGS) entry which is preliminary data.</text>
</comment>
<dbReference type="InterPro" id="IPR006139">
    <property type="entry name" value="D-isomer_2_OHA_DH_cat_dom"/>
</dbReference>
<keyword evidence="3" id="KW-0520">NAD</keyword>
<evidence type="ECO:0000256" key="1">
    <source>
        <dbReference type="ARBA" id="ARBA00005854"/>
    </source>
</evidence>
<proteinExistence type="inferred from homology"/>
<dbReference type="PROSITE" id="PS00671">
    <property type="entry name" value="D_2_HYDROXYACID_DH_3"/>
    <property type="match status" value="1"/>
</dbReference>
<dbReference type="InterPro" id="IPR036291">
    <property type="entry name" value="NAD(P)-bd_dom_sf"/>
</dbReference>
<name>A0ABU9QUD8_9BURK</name>
<dbReference type="InterPro" id="IPR006140">
    <property type="entry name" value="D-isomer_DH_NAD-bd"/>
</dbReference>
<dbReference type="SUPFAM" id="SSF51735">
    <property type="entry name" value="NAD(P)-binding Rossmann-fold domains"/>
    <property type="match status" value="1"/>
</dbReference>
<keyword evidence="8" id="KW-1185">Reference proteome</keyword>
<dbReference type="Gene3D" id="3.40.50.720">
    <property type="entry name" value="NAD(P)-binding Rossmann-like Domain"/>
    <property type="match status" value="2"/>
</dbReference>
<protein>
    <submittedName>
        <fullName evidence="7">D-2-hydroxyacid dehydrogenase</fullName>
    </submittedName>
</protein>
<dbReference type="PANTHER" id="PTHR43761:SF1">
    <property type="entry name" value="D-ISOMER SPECIFIC 2-HYDROXYACID DEHYDROGENASE CATALYTIC DOMAIN-CONTAINING PROTEIN-RELATED"/>
    <property type="match status" value="1"/>
</dbReference>
<evidence type="ECO:0000256" key="3">
    <source>
        <dbReference type="ARBA" id="ARBA00023027"/>
    </source>
</evidence>
<accession>A0ABU9QUD8</accession>
<comment type="similarity">
    <text evidence="1 4">Belongs to the D-isomer specific 2-hydroxyacid dehydrogenase family.</text>
</comment>
<feature type="domain" description="D-isomer specific 2-hydroxyacid dehydrogenase NAD-binding" evidence="6">
    <location>
        <begin position="107"/>
        <end position="287"/>
    </location>
</feature>
<evidence type="ECO:0000256" key="4">
    <source>
        <dbReference type="RuleBase" id="RU003719"/>
    </source>
</evidence>
<evidence type="ECO:0000259" key="6">
    <source>
        <dbReference type="Pfam" id="PF02826"/>
    </source>
</evidence>
<dbReference type="Pfam" id="PF02826">
    <property type="entry name" value="2-Hacid_dh_C"/>
    <property type="match status" value="1"/>
</dbReference>
<sequence length="318" mass="34475">MQKIVFLDRATLAPQIKLTRPAFEHELVEYDHTQPDQVAARLDGATIAITNKVPLTADVIAQVPTLKLVAVAATGTDCVDKEACERHGIKVSNIRGYAVNTVPEHTFALMLALRRNLIAYRDDVLKGEWQKSGQFCFFNHAIHDLGGMTLGIIGEGVLGQRVAEIAKAFGMRPLFAAHKGRDGLGPLYTPWDDVLATSDIITIHSPLTPQTRGMLAMPEFRKMKRKPLIINTARGGLVDEASLVRALDEGLIGGIGFDVLSGEPPADDNPLMKIAQRPNVIVTPHVAWASDEAQQALADQLMNNIANFVGGTPVNVVV</sequence>
<gene>
    <name evidence="7" type="ORF">V4C56_02005</name>
</gene>
<evidence type="ECO:0000313" key="7">
    <source>
        <dbReference type="EMBL" id="MEM5338394.1"/>
    </source>
</evidence>
<dbReference type="RefSeq" id="WP_342958444.1">
    <property type="nucleotide sequence ID" value="NZ_JAZHFZ010000001.1"/>
</dbReference>
<dbReference type="SUPFAM" id="SSF52283">
    <property type="entry name" value="Formate/glycerate dehydrogenase catalytic domain-like"/>
    <property type="match status" value="1"/>
</dbReference>
<reference evidence="7 8" key="1">
    <citation type="submission" date="2024-01" db="EMBL/GenBank/DDBJ databases">
        <title>The diversity of rhizobia nodulating Mimosa spp. in eleven states of Brazil covering several biomes is determined by host plant, location, and edaphic factors.</title>
        <authorList>
            <person name="Rouws L."/>
            <person name="Barauna A."/>
            <person name="Beukes C."/>
            <person name="De Faria S.M."/>
            <person name="Gross E."/>
            <person name="Dos Reis Junior F.B."/>
            <person name="Simon M."/>
            <person name="Maluk M."/>
            <person name="Odee D.W."/>
            <person name="Kenicer G."/>
            <person name="Young J.P.W."/>
            <person name="Reis V.M."/>
            <person name="Zilli J."/>
            <person name="James E.K."/>
        </authorList>
    </citation>
    <scope>NUCLEOTIDE SEQUENCE [LARGE SCALE GENOMIC DNA]</scope>
    <source>
        <strain evidence="7 8">JPY530</strain>
    </source>
</reference>
<dbReference type="PANTHER" id="PTHR43761">
    <property type="entry name" value="D-ISOMER SPECIFIC 2-HYDROXYACID DEHYDROGENASE FAMILY PROTEIN (AFU_ORTHOLOGUE AFUA_1G13630)"/>
    <property type="match status" value="1"/>
</dbReference>
<evidence type="ECO:0000256" key="2">
    <source>
        <dbReference type="ARBA" id="ARBA00023002"/>
    </source>
</evidence>